<dbReference type="AlphaFoldDB" id="A0A2V3UDQ4"/>
<keyword evidence="3" id="KW-1003">Cell membrane</keyword>
<evidence type="ECO:0000256" key="4">
    <source>
        <dbReference type="ARBA" id="ARBA00022692"/>
    </source>
</evidence>
<sequence>MSETALQMTSDAARSPHIDVTTQRTSSRRSRLADVLDRYFHITAVAPTVIIMLLVFGAPLLFSFYLSFRGWTATRSLYGGGLVGIENYRLLLTEPAFVASLVLTVIYTIAVVASEMLLGLAVATLLMKDVPLMRLARSLLIMPMMMTPIVAALCWKLLLDPEYGFVNFLIGSKIVWLGNTTLAPFSVALVNVWQNTPYVAILLLAALRSLPTEPREAAQIDGASRWQVFRHVTLPALRPAILVALLLRTIFEFRSFDNVYVMTGGGPAGSTNLLSIYTYALTFGQFDFTMGAAASWIMLVTCLALCALPILVFRLTEPR</sequence>
<dbReference type="InterPro" id="IPR000515">
    <property type="entry name" value="MetI-like"/>
</dbReference>
<feature type="transmembrane region" description="Helical" evidence="7">
    <location>
        <begin position="139"/>
        <end position="158"/>
    </location>
</feature>
<dbReference type="Proteomes" id="UP000248021">
    <property type="component" value="Unassembled WGS sequence"/>
</dbReference>
<dbReference type="GO" id="GO:0005886">
    <property type="term" value="C:plasma membrane"/>
    <property type="evidence" value="ECO:0007669"/>
    <property type="project" value="UniProtKB-SubCell"/>
</dbReference>
<evidence type="ECO:0000259" key="9">
    <source>
        <dbReference type="PROSITE" id="PS50928"/>
    </source>
</evidence>
<dbReference type="SUPFAM" id="SSF161098">
    <property type="entry name" value="MetI-like"/>
    <property type="match status" value="1"/>
</dbReference>
<dbReference type="OrthoDB" id="9801818at2"/>
<dbReference type="Gene3D" id="1.10.3720.10">
    <property type="entry name" value="MetI-like"/>
    <property type="match status" value="1"/>
</dbReference>
<name>A0A2V3UDQ4_9HYPH</name>
<organism evidence="10 11">
    <name type="scientific">Chelatococcus asaccharovorans</name>
    <dbReference type="NCBI Taxonomy" id="28210"/>
    <lineage>
        <taxon>Bacteria</taxon>
        <taxon>Pseudomonadati</taxon>
        <taxon>Pseudomonadota</taxon>
        <taxon>Alphaproteobacteria</taxon>
        <taxon>Hyphomicrobiales</taxon>
        <taxon>Chelatococcaceae</taxon>
        <taxon>Chelatococcus</taxon>
    </lineage>
</organism>
<feature type="domain" description="ABC transmembrane type-1" evidence="9">
    <location>
        <begin position="101"/>
        <end position="309"/>
    </location>
</feature>
<feature type="region of interest" description="Disordered" evidence="8">
    <location>
        <begin position="1"/>
        <end position="22"/>
    </location>
</feature>
<evidence type="ECO:0000256" key="5">
    <source>
        <dbReference type="ARBA" id="ARBA00022989"/>
    </source>
</evidence>
<accession>A0A2V3UDQ4</accession>
<evidence type="ECO:0000256" key="3">
    <source>
        <dbReference type="ARBA" id="ARBA00022475"/>
    </source>
</evidence>
<feature type="transmembrane region" description="Helical" evidence="7">
    <location>
        <begin position="97"/>
        <end position="127"/>
    </location>
</feature>
<proteinExistence type="inferred from homology"/>
<evidence type="ECO:0000256" key="2">
    <source>
        <dbReference type="ARBA" id="ARBA00022448"/>
    </source>
</evidence>
<evidence type="ECO:0000313" key="10">
    <source>
        <dbReference type="EMBL" id="PXW63433.1"/>
    </source>
</evidence>
<feature type="transmembrane region" description="Helical" evidence="7">
    <location>
        <begin position="39"/>
        <end position="66"/>
    </location>
</feature>
<keyword evidence="4 7" id="KW-0812">Transmembrane</keyword>
<dbReference type="EMBL" id="QJJK01000002">
    <property type="protein sequence ID" value="PXW63433.1"/>
    <property type="molecule type" value="Genomic_DNA"/>
</dbReference>
<keyword evidence="2 7" id="KW-0813">Transport</keyword>
<evidence type="ECO:0000313" key="11">
    <source>
        <dbReference type="Proteomes" id="UP000248021"/>
    </source>
</evidence>
<keyword evidence="6 7" id="KW-0472">Membrane</keyword>
<feature type="compositionally biased region" description="Polar residues" evidence="8">
    <location>
        <begin position="1"/>
        <end position="12"/>
    </location>
</feature>
<dbReference type="PANTHER" id="PTHR43005:SF1">
    <property type="entry name" value="SPERMIDINE_PUTRESCINE TRANSPORT SYSTEM PERMEASE PROTEIN"/>
    <property type="match status" value="1"/>
</dbReference>
<dbReference type="Pfam" id="PF00528">
    <property type="entry name" value="BPD_transp_1"/>
    <property type="match status" value="1"/>
</dbReference>
<dbReference type="GO" id="GO:0055085">
    <property type="term" value="P:transmembrane transport"/>
    <property type="evidence" value="ECO:0007669"/>
    <property type="project" value="InterPro"/>
</dbReference>
<gene>
    <name evidence="10" type="ORF">C7450_102349</name>
</gene>
<keyword evidence="11" id="KW-1185">Reference proteome</keyword>
<dbReference type="CDD" id="cd06261">
    <property type="entry name" value="TM_PBP2"/>
    <property type="match status" value="1"/>
</dbReference>
<evidence type="ECO:0000256" key="7">
    <source>
        <dbReference type="RuleBase" id="RU363032"/>
    </source>
</evidence>
<protein>
    <submittedName>
        <fullName evidence="10">Carbohydrate ABC transporter membrane protein 1 (CUT1 family)</fullName>
    </submittedName>
</protein>
<dbReference type="PANTHER" id="PTHR43005">
    <property type="entry name" value="BLR7065 PROTEIN"/>
    <property type="match status" value="1"/>
</dbReference>
<evidence type="ECO:0000256" key="6">
    <source>
        <dbReference type="ARBA" id="ARBA00023136"/>
    </source>
</evidence>
<comment type="similarity">
    <text evidence="7">Belongs to the binding-protein-dependent transport system permease family.</text>
</comment>
<reference evidence="10 11" key="1">
    <citation type="submission" date="2018-05" db="EMBL/GenBank/DDBJ databases">
        <title>Genomic Encyclopedia of Type Strains, Phase IV (KMG-IV): sequencing the most valuable type-strain genomes for metagenomic binning, comparative biology and taxonomic classification.</title>
        <authorList>
            <person name="Goeker M."/>
        </authorList>
    </citation>
    <scope>NUCLEOTIDE SEQUENCE [LARGE SCALE GENOMIC DNA]</scope>
    <source>
        <strain evidence="10 11">DSM 6462</strain>
    </source>
</reference>
<keyword evidence="5 7" id="KW-1133">Transmembrane helix</keyword>
<evidence type="ECO:0000256" key="8">
    <source>
        <dbReference type="SAM" id="MobiDB-lite"/>
    </source>
</evidence>
<comment type="subcellular location">
    <subcellularLocation>
        <location evidence="1 7">Cell membrane</location>
        <topology evidence="1 7">Multi-pass membrane protein</topology>
    </subcellularLocation>
</comment>
<dbReference type="RefSeq" id="WP_110373575.1">
    <property type="nucleotide sequence ID" value="NZ_JAHBRY010000002.1"/>
</dbReference>
<evidence type="ECO:0000256" key="1">
    <source>
        <dbReference type="ARBA" id="ARBA00004651"/>
    </source>
</evidence>
<feature type="transmembrane region" description="Helical" evidence="7">
    <location>
        <begin position="293"/>
        <end position="313"/>
    </location>
</feature>
<dbReference type="PROSITE" id="PS50928">
    <property type="entry name" value="ABC_TM1"/>
    <property type="match status" value="1"/>
</dbReference>
<dbReference type="InterPro" id="IPR035906">
    <property type="entry name" value="MetI-like_sf"/>
</dbReference>
<comment type="caution">
    <text evidence="10">The sequence shown here is derived from an EMBL/GenBank/DDBJ whole genome shotgun (WGS) entry which is preliminary data.</text>
</comment>